<dbReference type="GO" id="GO:0016020">
    <property type="term" value="C:membrane"/>
    <property type="evidence" value="ECO:0007669"/>
    <property type="project" value="UniProtKB-SubCell"/>
</dbReference>
<keyword evidence="2 6" id="KW-0812">Transmembrane</keyword>
<evidence type="ECO:0000256" key="3">
    <source>
        <dbReference type="ARBA" id="ARBA00022989"/>
    </source>
</evidence>
<sequence>MAVLNYISATSTPISQDSSISPPIPDPRQTKVILPKKKPEKWSTGIAPGDYGGPPTTTKLRKYWGGEKDDPLTSDDYIWNREFMGRMKKFVKDQPDDLSHTVYKPKDDKPSGFLSLNRVMTLDSLDVDLSKELSPPPMPRSEDLVEKNIPIGHRKSPRWKLAPTRHEQEKWDRAYKAATGGSDVMFQELRRPQGDPEALAALSMEQYFKLKKKMQILTLAIGGVGLISAYVSYSPEVAARFV</sequence>
<evidence type="ECO:0000256" key="6">
    <source>
        <dbReference type="SAM" id="Phobius"/>
    </source>
</evidence>
<name>A0A5D3BYK2_CUCMM</name>
<evidence type="ECO:0000256" key="5">
    <source>
        <dbReference type="SAM" id="MobiDB-lite"/>
    </source>
</evidence>
<organism evidence="8 9">
    <name type="scientific">Cucumis melo var. makuwa</name>
    <name type="common">Oriental melon</name>
    <dbReference type="NCBI Taxonomy" id="1194695"/>
    <lineage>
        <taxon>Eukaryota</taxon>
        <taxon>Viridiplantae</taxon>
        <taxon>Streptophyta</taxon>
        <taxon>Embryophyta</taxon>
        <taxon>Tracheophyta</taxon>
        <taxon>Spermatophyta</taxon>
        <taxon>Magnoliopsida</taxon>
        <taxon>eudicotyledons</taxon>
        <taxon>Gunneridae</taxon>
        <taxon>Pentapetalae</taxon>
        <taxon>rosids</taxon>
        <taxon>fabids</taxon>
        <taxon>Cucurbitales</taxon>
        <taxon>Cucurbitaceae</taxon>
        <taxon>Benincaseae</taxon>
        <taxon>Cucumis</taxon>
    </lineage>
</organism>
<feature type="domain" description="CGL160/ATPI" evidence="7">
    <location>
        <begin position="195"/>
        <end position="241"/>
    </location>
</feature>
<evidence type="ECO:0000256" key="1">
    <source>
        <dbReference type="ARBA" id="ARBA00004141"/>
    </source>
</evidence>
<gene>
    <name evidence="8" type="ORF">E5676_scaffold143G00220</name>
</gene>
<feature type="region of interest" description="Disordered" evidence="5">
    <location>
        <begin position="10"/>
        <end position="54"/>
    </location>
</feature>
<dbReference type="PANTHER" id="PTHR34118:SF6">
    <property type="entry name" value="PROTEIN CONSERVED ONLY IN THE GREEN LINEAGE 160, CHLOROPLASTIC"/>
    <property type="match status" value="1"/>
</dbReference>
<accession>A0A5D3BYK2</accession>
<dbReference type="InterPro" id="IPR056309">
    <property type="entry name" value="CGL160/ATPI_dom"/>
</dbReference>
<evidence type="ECO:0000256" key="4">
    <source>
        <dbReference type="ARBA" id="ARBA00023136"/>
    </source>
</evidence>
<reference evidence="8 9" key="1">
    <citation type="submission" date="2019-08" db="EMBL/GenBank/DDBJ databases">
        <title>Draft genome sequences of two oriental melons (Cucumis melo L. var makuwa).</title>
        <authorList>
            <person name="Kwon S.-Y."/>
        </authorList>
    </citation>
    <scope>NUCLEOTIDE SEQUENCE [LARGE SCALE GENOMIC DNA]</scope>
    <source>
        <strain evidence="9">cv. Chang Bougi</strain>
        <tissue evidence="8">Leaf</tissue>
    </source>
</reference>
<protein>
    <recommendedName>
        <fullName evidence="7">CGL160/ATPI domain-containing protein</fullName>
    </recommendedName>
</protein>
<evidence type="ECO:0000256" key="2">
    <source>
        <dbReference type="ARBA" id="ARBA00022692"/>
    </source>
</evidence>
<keyword evidence="3 6" id="KW-1133">Transmembrane helix</keyword>
<dbReference type="Pfam" id="PF24763">
    <property type="entry name" value="CGL160_C"/>
    <property type="match status" value="1"/>
</dbReference>
<dbReference type="Proteomes" id="UP000321947">
    <property type="component" value="Unassembled WGS sequence"/>
</dbReference>
<proteinExistence type="predicted"/>
<evidence type="ECO:0000313" key="9">
    <source>
        <dbReference type="Proteomes" id="UP000321947"/>
    </source>
</evidence>
<dbReference type="EMBL" id="SSTD01014011">
    <property type="protein sequence ID" value="TYK04843.1"/>
    <property type="molecule type" value="Genomic_DNA"/>
</dbReference>
<evidence type="ECO:0000313" key="8">
    <source>
        <dbReference type="EMBL" id="TYK04843.1"/>
    </source>
</evidence>
<evidence type="ECO:0000259" key="7">
    <source>
        <dbReference type="Pfam" id="PF24763"/>
    </source>
</evidence>
<dbReference type="AlphaFoldDB" id="A0A5D3BYK2"/>
<comment type="caution">
    <text evidence="8">The sequence shown here is derived from an EMBL/GenBank/DDBJ whole genome shotgun (WGS) entry which is preliminary data.</text>
</comment>
<dbReference type="PANTHER" id="PTHR34118">
    <property type="entry name" value="NF-KAPPA-B INHIBITOR-LIKE PROTEIN-RELATED"/>
    <property type="match status" value="1"/>
</dbReference>
<feature type="transmembrane region" description="Helical" evidence="6">
    <location>
        <begin position="214"/>
        <end position="233"/>
    </location>
</feature>
<keyword evidence="4 6" id="KW-0472">Membrane</keyword>
<comment type="subcellular location">
    <subcellularLocation>
        <location evidence="1">Membrane</location>
        <topology evidence="1">Multi-pass membrane protein</topology>
    </subcellularLocation>
</comment>
<feature type="compositionally biased region" description="Low complexity" evidence="5">
    <location>
        <begin position="10"/>
        <end position="21"/>
    </location>
</feature>